<keyword evidence="2" id="KW-0238">DNA-binding</keyword>
<sequence>MTDSGQLAPLRLESTPVLVADRLREGILDGTFPPRTQLSEVALAQQLSVSRGPIREAMQRLLQEGLLRGERNRGVFVVDLGASDVRDIYLARGAVERTAAAIVAEHGTEADFAAIQAKVDDLAAAVDDNWVELTRLDLQFHLALVAAAGSARLDRMFRTLMAESQLCIARLEPFYAGRGEVVREHQAILDALRIKDLAAADRLVAEHMEISATRLASGGTD</sequence>
<dbReference type="PROSITE" id="PS50949">
    <property type="entry name" value="HTH_GNTR"/>
    <property type="match status" value="1"/>
</dbReference>
<accession>A0ABP5KQT6</accession>
<dbReference type="InterPro" id="IPR036388">
    <property type="entry name" value="WH-like_DNA-bd_sf"/>
</dbReference>
<dbReference type="Gene3D" id="1.20.120.530">
    <property type="entry name" value="GntR ligand-binding domain-like"/>
    <property type="match status" value="1"/>
</dbReference>
<keyword evidence="1" id="KW-0805">Transcription regulation</keyword>
<keyword evidence="3" id="KW-0804">Transcription</keyword>
<dbReference type="CDD" id="cd07377">
    <property type="entry name" value="WHTH_GntR"/>
    <property type="match status" value="1"/>
</dbReference>
<name>A0ABP5KQT6_9ACTN</name>
<dbReference type="SMART" id="SM00345">
    <property type="entry name" value="HTH_GNTR"/>
    <property type="match status" value="1"/>
</dbReference>
<evidence type="ECO:0000256" key="1">
    <source>
        <dbReference type="ARBA" id="ARBA00023015"/>
    </source>
</evidence>
<dbReference type="PRINTS" id="PR00035">
    <property type="entry name" value="HTHGNTR"/>
</dbReference>
<dbReference type="RefSeq" id="WP_344305761.1">
    <property type="nucleotide sequence ID" value="NZ_BAAAQQ010000014.1"/>
</dbReference>
<evidence type="ECO:0000256" key="2">
    <source>
        <dbReference type="ARBA" id="ARBA00023125"/>
    </source>
</evidence>
<dbReference type="Proteomes" id="UP001500575">
    <property type="component" value="Unassembled WGS sequence"/>
</dbReference>
<dbReference type="InterPro" id="IPR000524">
    <property type="entry name" value="Tscrpt_reg_HTH_GntR"/>
</dbReference>
<proteinExistence type="predicted"/>
<comment type="caution">
    <text evidence="5">The sequence shown here is derived from an EMBL/GenBank/DDBJ whole genome shotgun (WGS) entry which is preliminary data.</text>
</comment>
<evidence type="ECO:0000259" key="4">
    <source>
        <dbReference type="PROSITE" id="PS50949"/>
    </source>
</evidence>
<feature type="domain" description="HTH gntR-type" evidence="4">
    <location>
        <begin position="13"/>
        <end position="80"/>
    </location>
</feature>
<dbReference type="InterPro" id="IPR008920">
    <property type="entry name" value="TF_FadR/GntR_C"/>
</dbReference>
<gene>
    <name evidence="5" type="ORF">GCM10009843_41330</name>
</gene>
<dbReference type="InterPro" id="IPR036390">
    <property type="entry name" value="WH_DNA-bd_sf"/>
</dbReference>
<dbReference type="SMART" id="SM00895">
    <property type="entry name" value="FCD"/>
    <property type="match status" value="1"/>
</dbReference>
<evidence type="ECO:0000313" key="6">
    <source>
        <dbReference type="Proteomes" id="UP001500575"/>
    </source>
</evidence>
<protein>
    <submittedName>
        <fullName evidence="5">GntR family transcriptional regulator</fullName>
    </submittedName>
</protein>
<evidence type="ECO:0000313" key="5">
    <source>
        <dbReference type="EMBL" id="GAA2134641.1"/>
    </source>
</evidence>
<dbReference type="SUPFAM" id="SSF48008">
    <property type="entry name" value="GntR ligand-binding domain-like"/>
    <property type="match status" value="1"/>
</dbReference>
<evidence type="ECO:0000256" key="3">
    <source>
        <dbReference type="ARBA" id="ARBA00023163"/>
    </source>
</evidence>
<dbReference type="EMBL" id="BAAAQQ010000014">
    <property type="protein sequence ID" value="GAA2134641.1"/>
    <property type="molecule type" value="Genomic_DNA"/>
</dbReference>
<dbReference type="PANTHER" id="PTHR43537:SF5">
    <property type="entry name" value="UXU OPERON TRANSCRIPTIONAL REGULATOR"/>
    <property type="match status" value="1"/>
</dbReference>
<dbReference type="Gene3D" id="1.10.10.10">
    <property type="entry name" value="Winged helix-like DNA-binding domain superfamily/Winged helix DNA-binding domain"/>
    <property type="match status" value="1"/>
</dbReference>
<reference evidence="6" key="1">
    <citation type="journal article" date="2019" name="Int. J. Syst. Evol. Microbiol.">
        <title>The Global Catalogue of Microorganisms (GCM) 10K type strain sequencing project: providing services to taxonomists for standard genome sequencing and annotation.</title>
        <authorList>
            <consortium name="The Broad Institute Genomics Platform"/>
            <consortium name="The Broad Institute Genome Sequencing Center for Infectious Disease"/>
            <person name="Wu L."/>
            <person name="Ma J."/>
        </authorList>
    </citation>
    <scope>NUCLEOTIDE SEQUENCE [LARGE SCALE GENOMIC DNA]</scope>
    <source>
        <strain evidence="6">JCM 16021</strain>
    </source>
</reference>
<dbReference type="PANTHER" id="PTHR43537">
    <property type="entry name" value="TRANSCRIPTIONAL REGULATOR, GNTR FAMILY"/>
    <property type="match status" value="1"/>
</dbReference>
<dbReference type="Pfam" id="PF00392">
    <property type="entry name" value="GntR"/>
    <property type="match status" value="1"/>
</dbReference>
<organism evidence="5 6">
    <name type="scientific">Nocardioides bigeumensis</name>
    <dbReference type="NCBI Taxonomy" id="433657"/>
    <lineage>
        <taxon>Bacteria</taxon>
        <taxon>Bacillati</taxon>
        <taxon>Actinomycetota</taxon>
        <taxon>Actinomycetes</taxon>
        <taxon>Propionibacteriales</taxon>
        <taxon>Nocardioidaceae</taxon>
        <taxon>Nocardioides</taxon>
    </lineage>
</organism>
<keyword evidence="6" id="KW-1185">Reference proteome</keyword>
<dbReference type="InterPro" id="IPR011711">
    <property type="entry name" value="GntR_C"/>
</dbReference>
<dbReference type="SUPFAM" id="SSF46785">
    <property type="entry name" value="Winged helix' DNA-binding domain"/>
    <property type="match status" value="1"/>
</dbReference>
<dbReference type="Pfam" id="PF07729">
    <property type="entry name" value="FCD"/>
    <property type="match status" value="1"/>
</dbReference>